<feature type="compositionally biased region" description="Polar residues" evidence="1">
    <location>
        <begin position="239"/>
        <end position="253"/>
    </location>
</feature>
<name>A0A0D1CZN0_MYCMD</name>
<dbReference type="OrthoDB" id="2552716at2759"/>
<dbReference type="eggNOG" id="ENOG502RDUS">
    <property type="taxonomic scope" value="Eukaryota"/>
</dbReference>
<feature type="compositionally biased region" description="Polar residues" evidence="1">
    <location>
        <begin position="260"/>
        <end position="272"/>
    </location>
</feature>
<dbReference type="EMBL" id="CM003140">
    <property type="protein sequence ID" value="KIS71723.1"/>
    <property type="molecule type" value="Genomic_DNA"/>
</dbReference>
<reference evidence="2 3" key="1">
    <citation type="journal article" date="2006" name="Nature">
        <title>Insights from the genome of the biotrophic fungal plant pathogen Ustilago maydis.</title>
        <authorList>
            <person name="Kamper J."/>
            <person name="Kahmann R."/>
            <person name="Bolker M."/>
            <person name="Ma L.J."/>
            <person name="Brefort T."/>
            <person name="Saville B.J."/>
            <person name="Banuett F."/>
            <person name="Kronstad J.W."/>
            <person name="Gold S.E."/>
            <person name="Muller O."/>
            <person name="Perlin M.H."/>
            <person name="Wosten H.A."/>
            <person name="de Vries R."/>
            <person name="Ruiz-Herrera J."/>
            <person name="Reynaga-Pena C.G."/>
            <person name="Snetselaar K."/>
            <person name="McCann M."/>
            <person name="Perez-Martin J."/>
            <person name="Feldbrugge M."/>
            <person name="Basse C.W."/>
            <person name="Steinberg G."/>
            <person name="Ibeas J.I."/>
            <person name="Holloman W."/>
            <person name="Guzman P."/>
            <person name="Farman M."/>
            <person name="Stajich J.E."/>
            <person name="Sentandreu R."/>
            <person name="Gonzalez-Prieto J.M."/>
            <person name="Kennell J.C."/>
            <person name="Molina L."/>
            <person name="Schirawski J."/>
            <person name="Mendoza-Mendoza A."/>
            <person name="Greilinger D."/>
            <person name="Munch K."/>
            <person name="Rossel N."/>
            <person name="Scherer M."/>
            <person name="Vranes M."/>
            <person name="Ladendorf O."/>
            <person name="Vincon V."/>
            <person name="Fuchs U."/>
            <person name="Sandrock B."/>
            <person name="Meng S."/>
            <person name="Ho E.C."/>
            <person name="Cahill M.J."/>
            <person name="Boyce K.J."/>
            <person name="Klose J."/>
            <person name="Klosterman S.J."/>
            <person name="Deelstra H.J."/>
            <person name="Ortiz-Castellanos L."/>
            <person name="Li W."/>
            <person name="Sanchez-Alonso P."/>
            <person name="Schreier P.H."/>
            <person name="Hauser-Hahn I."/>
            <person name="Vaupel M."/>
            <person name="Koopmann E."/>
            <person name="Friedrich G."/>
            <person name="Voss H."/>
            <person name="Schluter T."/>
            <person name="Margolis J."/>
            <person name="Platt D."/>
            <person name="Swimmer C."/>
            <person name="Gnirke A."/>
            <person name="Chen F."/>
            <person name="Vysotskaia V."/>
            <person name="Mannhaupt G."/>
            <person name="Guldener U."/>
            <person name="Munsterkotter M."/>
            <person name="Haase D."/>
            <person name="Oesterheld M."/>
            <person name="Mewes H.W."/>
            <person name="Mauceli E.W."/>
            <person name="DeCaprio D."/>
            <person name="Wade C.M."/>
            <person name="Butler J."/>
            <person name="Young S."/>
            <person name="Jaffe D.B."/>
            <person name="Calvo S."/>
            <person name="Nusbaum C."/>
            <person name="Galagan J."/>
            <person name="Birren B.W."/>
        </authorList>
    </citation>
    <scope>NUCLEOTIDE SEQUENCE [LARGE SCALE GENOMIC DNA]</scope>
    <source>
        <strain evidence="3">DSM 14603 / FGSC 9021 / UM521</strain>
    </source>
</reference>
<evidence type="ECO:0000256" key="1">
    <source>
        <dbReference type="SAM" id="MobiDB-lite"/>
    </source>
</evidence>
<feature type="region of interest" description="Disordered" evidence="1">
    <location>
        <begin position="1"/>
        <end position="33"/>
    </location>
</feature>
<feature type="compositionally biased region" description="Basic and acidic residues" evidence="1">
    <location>
        <begin position="275"/>
        <end position="285"/>
    </location>
</feature>
<feature type="compositionally biased region" description="Acidic residues" evidence="1">
    <location>
        <begin position="117"/>
        <end position="126"/>
    </location>
</feature>
<feature type="compositionally biased region" description="Basic and acidic residues" evidence="1">
    <location>
        <begin position="315"/>
        <end position="327"/>
    </location>
</feature>
<feature type="compositionally biased region" description="Low complexity" evidence="1">
    <location>
        <begin position="499"/>
        <end position="518"/>
    </location>
</feature>
<sequence>MSELFDSLNLSTYAGPSSSQQSSSQPSTSKVFWHASPSPSVLRHLANWTPSKSQDSPTLPLCTQAFVGELKKLPGAYEAQSPLISAKTRKLVDASRATVRHVSDPTPNRAKAREYINLDDDDDQDEQNSAPRRLLLGEVGESSPESARRRTMDAGNTGRMRPQSSPSQHSSTSGQIALLRFNKKEPQQQTAPHRRSDRRPLRRRKKESLIAGLNLTDQSGRATDCLKLFEDLQAAIQGMQSASRPSTTESTETAPRVVDQRSTAMFDRSSSAGAEGDRLTIREGINRTTSAPNTLRAAHHSQHEQRRSSQQQQHESTHTVRDEDLTPRRGLRAVKSDHDVFRPAGHADSIETRALQPRPTNVLSAPRADLQVQSDMRSIKAPAELSDLDAVSRYGQPRAPVQSRAKPATATATATTLAQPSAVKRSARIEAMQQTTNGSGKKLGVRAPSMLCKPVSPYGNAASSPTGALSRRPGGSTRVGRTRTLPLGKMSQARQPGLARSCSQSISASQHSPAAGGSSSCGGHGGIGPAAPFRPPAIAGKPATPAVASKVISCSPVKRSRNAGPASSDDSFGDVDDDAAFLALACEFEY</sequence>
<dbReference type="STRING" id="237631.A0A0D1CZN0"/>
<feature type="compositionally biased region" description="Low complexity" evidence="1">
    <location>
        <begin position="162"/>
        <end position="173"/>
    </location>
</feature>
<feature type="compositionally biased region" description="Low complexity" evidence="1">
    <location>
        <begin position="16"/>
        <end position="29"/>
    </location>
</feature>
<proteinExistence type="predicted"/>
<dbReference type="GeneID" id="23561541"/>
<dbReference type="RefSeq" id="XP_011386108.1">
    <property type="nucleotide sequence ID" value="XM_011387806.1"/>
</dbReference>
<accession>A0A0D1CZN0</accession>
<dbReference type="AlphaFoldDB" id="A0A0D1CZN0"/>
<organism evidence="2 3">
    <name type="scientific">Mycosarcoma maydis</name>
    <name type="common">Corn smut fungus</name>
    <name type="synonym">Ustilago maydis</name>
    <dbReference type="NCBI Taxonomy" id="5270"/>
    <lineage>
        <taxon>Eukaryota</taxon>
        <taxon>Fungi</taxon>
        <taxon>Dikarya</taxon>
        <taxon>Basidiomycota</taxon>
        <taxon>Ustilaginomycotina</taxon>
        <taxon>Ustilaginomycetes</taxon>
        <taxon>Ustilaginales</taxon>
        <taxon>Ustilaginaceae</taxon>
        <taxon>Mycosarcoma</taxon>
    </lineage>
</organism>
<feature type="compositionally biased region" description="Gly residues" evidence="1">
    <location>
        <begin position="519"/>
        <end position="528"/>
    </location>
</feature>
<feature type="region of interest" description="Disordered" evidence="1">
    <location>
        <begin position="239"/>
        <end position="368"/>
    </location>
</feature>
<dbReference type="VEuPathDB" id="FungiDB:UMAG_00161"/>
<evidence type="ECO:0000313" key="2">
    <source>
        <dbReference type="EMBL" id="KIS71723.1"/>
    </source>
</evidence>
<feature type="region of interest" description="Disordered" evidence="1">
    <location>
        <begin position="554"/>
        <end position="575"/>
    </location>
</feature>
<keyword evidence="3" id="KW-1185">Reference proteome</keyword>
<feature type="region of interest" description="Disordered" evidence="1">
    <location>
        <begin position="456"/>
        <end position="538"/>
    </location>
</feature>
<dbReference type="OMA" id="STSKVFW"/>
<evidence type="ECO:0000313" key="3">
    <source>
        <dbReference type="Proteomes" id="UP000000561"/>
    </source>
</evidence>
<dbReference type="Proteomes" id="UP000000561">
    <property type="component" value="Chromosome 1"/>
</dbReference>
<dbReference type="KEGG" id="uma:UMAG_00161"/>
<gene>
    <name evidence="2" type="ORF">UMAG_00161</name>
</gene>
<dbReference type="InParanoid" id="A0A0D1CZN0"/>
<protein>
    <submittedName>
        <fullName evidence="2">Uncharacterized protein</fullName>
    </submittedName>
</protein>
<feature type="region of interest" description="Disordered" evidence="1">
    <location>
        <begin position="93"/>
        <end position="212"/>
    </location>
</feature>
<feature type="compositionally biased region" description="Basic residues" evidence="1">
    <location>
        <begin position="192"/>
        <end position="206"/>
    </location>
</feature>